<reference evidence="1 2" key="2">
    <citation type="submission" date="2019-09" db="EMBL/GenBank/DDBJ databases">
        <authorList>
            <person name="Jin C."/>
        </authorList>
    </citation>
    <scope>NUCLEOTIDE SEQUENCE [LARGE SCALE GENOMIC DNA]</scope>
    <source>
        <strain evidence="1 2">BN140078</strain>
    </source>
</reference>
<sequence>MFTGLFRRKEITHSNTDLLSSEEFKAYNEYELSNVLGGGEENRPYVPAYHFMDQAQDETNMADNM</sequence>
<reference evidence="1 2" key="1">
    <citation type="submission" date="2019-09" db="EMBL/GenBank/DDBJ databases">
        <title>Chitinophaga ginsengihumi sp. nov., isolated from soil of ginseng rhizosphere.</title>
        <authorList>
            <person name="Lee J."/>
        </authorList>
    </citation>
    <scope>NUCLEOTIDE SEQUENCE [LARGE SCALE GENOMIC DNA]</scope>
    <source>
        <strain evidence="1 2">BN140078</strain>
    </source>
</reference>
<name>A0A5B2VUS5_9BACT</name>
<gene>
    <name evidence="1" type="ORF">F0L74_13605</name>
</gene>
<accession>A0A5B2VUS5</accession>
<evidence type="ECO:0000313" key="1">
    <source>
        <dbReference type="EMBL" id="KAA2243523.1"/>
    </source>
</evidence>
<dbReference type="Proteomes" id="UP000324611">
    <property type="component" value="Unassembled WGS sequence"/>
</dbReference>
<comment type="caution">
    <text evidence="1">The sequence shown here is derived from an EMBL/GenBank/DDBJ whole genome shotgun (WGS) entry which is preliminary data.</text>
</comment>
<organism evidence="1 2">
    <name type="scientific">Chitinophaga agrisoli</name>
    <dbReference type="NCBI Taxonomy" id="2607653"/>
    <lineage>
        <taxon>Bacteria</taxon>
        <taxon>Pseudomonadati</taxon>
        <taxon>Bacteroidota</taxon>
        <taxon>Chitinophagia</taxon>
        <taxon>Chitinophagales</taxon>
        <taxon>Chitinophagaceae</taxon>
        <taxon>Chitinophaga</taxon>
    </lineage>
</organism>
<dbReference type="RefSeq" id="WP_149838398.1">
    <property type="nucleotide sequence ID" value="NZ_VUOC01000002.1"/>
</dbReference>
<dbReference type="AlphaFoldDB" id="A0A5B2VUS5"/>
<protein>
    <submittedName>
        <fullName evidence="1">Uncharacterized protein</fullName>
    </submittedName>
</protein>
<proteinExistence type="predicted"/>
<dbReference type="EMBL" id="VUOC01000002">
    <property type="protein sequence ID" value="KAA2243523.1"/>
    <property type="molecule type" value="Genomic_DNA"/>
</dbReference>
<evidence type="ECO:0000313" key="2">
    <source>
        <dbReference type="Proteomes" id="UP000324611"/>
    </source>
</evidence>
<keyword evidence="2" id="KW-1185">Reference proteome</keyword>